<evidence type="ECO:0000313" key="2">
    <source>
        <dbReference type="EMBL" id="MBB5363754.1"/>
    </source>
</evidence>
<feature type="transmembrane region" description="Helical" evidence="1">
    <location>
        <begin position="58"/>
        <end position="81"/>
    </location>
</feature>
<dbReference type="GO" id="GO:0120029">
    <property type="term" value="P:proton export across plasma membrane"/>
    <property type="evidence" value="ECO:0007669"/>
    <property type="project" value="InterPro"/>
</dbReference>
<dbReference type="GO" id="GO:0005886">
    <property type="term" value="C:plasma membrane"/>
    <property type="evidence" value="ECO:0007669"/>
    <property type="project" value="InterPro"/>
</dbReference>
<protein>
    <submittedName>
        <fullName evidence="2">NhaP-type Na+/H+ or K+/H+ antiporter</fullName>
    </submittedName>
</protein>
<keyword evidence="1" id="KW-1133">Transmembrane helix</keyword>
<dbReference type="PANTHER" id="PTHR31382:SF1">
    <property type="entry name" value="SODIUM ION_PROTON EXCHANGER (EUROFUNG)"/>
    <property type="match status" value="1"/>
</dbReference>
<dbReference type="Proteomes" id="UP000552709">
    <property type="component" value="Unassembled WGS sequence"/>
</dbReference>
<feature type="transmembrane region" description="Helical" evidence="1">
    <location>
        <begin position="29"/>
        <end position="52"/>
    </location>
</feature>
<dbReference type="InterPro" id="IPR004712">
    <property type="entry name" value="Na+/H+_antiporter_fungi"/>
</dbReference>
<organism evidence="2 3">
    <name type="scientific">Deinococcus humi</name>
    <dbReference type="NCBI Taxonomy" id="662880"/>
    <lineage>
        <taxon>Bacteria</taxon>
        <taxon>Thermotogati</taxon>
        <taxon>Deinococcota</taxon>
        <taxon>Deinococci</taxon>
        <taxon>Deinococcales</taxon>
        <taxon>Deinococcaceae</taxon>
        <taxon>Deinococcus</taxon>
    </lineage>
</organism>
<dbReference type="GO" id="GO:0015385">
    <property type="term" value="F:sodium:proton antiporter activity"/>
    <property type="evidence" value="ECO:0007669"/>
    <property type="project" value="InterPro"/>
</dbReference>
<comment type="caution">
    <text evidence="2">The sequence shown here is derived from an EMBL/GenBank/DDBJ whole genome shotgun (WGS) entry which is preliminary data.</text>
</comment>
<evidence type="ECO:0000313" key="3">
    <source>
        <dbReference type="Proteomes" id="UP000552709"/>
    </source>
</evidence>
<dbReference type="AlphaFoldDB" id="A0A7W8JV82"/>
<dbReference type="EMBL" id="JACHFL010000007">
    <property type="protein sequence ID" value="MBB5363754.1"/>
    <property type="molecule type" value="Genomic_DNA"/>
</dbReference>
<evidence type="ECO:0000256" key="1">
    <source>
        <dbReference type="SAM" id="Phobius"/>
    </source>
</evidence>
<name>A0A7W8JV82_9DEIO</name>
<dbReference type="GO" id="GO:0042391">
    <property type="term" value="P:regulation of membrane potential"/>
    <property type="evidence" value="ECO:0007669"/>
    <property type="project" value="InterPro"/>
</dbReference>
<keyword evidence="3" id="KW-1185">Reference proteome</keyword>
<accession>A0A7W8JV82</accession>
<dbReference type="GO" id="GO:0036376">
    <property type="term" value="P:sodium ion export across plasma membrane"/>
    <property type="evidence" value="ECO:0007669"/>
    <property type="project" value="InterPro"/>
</dbReference>
<keyword evidence="1" id="KW-0812">Transmembrane</keyword>
<gene>
    <name evidence="2" type="ORF">HNQ08_002861</name>
</gene>
<reference evidence="2 3" key="1">
    <citation type="submission" date="2020-08" db="EMBL/GenBank/DDBJ databases">
        <title>Genomic Encyclopedia of Type Strains, Phase IV (KMG-IV): sequencing the most valuable type-strain genomes for metagenomic binning, comparative biology and taxonomic classification.</title>
        <authorList>
            <person name="Goeker M."/>
        </authorList>
    </citation>
    <scope>NUCLEOTIDE SEQUENCE [LARGE SCALE GENOMIC DNA]</scope>
    <source>
        <strain evidence="2 3">DSM 27939</strain>
    </source>
</reference>
<keyword evidence="1" id="KW-0472">Membrane</keyword>
<proteinExistence type="predicted"/>
<sequence length="89" mass="10189">MLAILVLRRLPWVFALRRALPQQRKSRDVVFLGWFGPVGVSALFYAMVALRYTQEPTVWVVGSLVVCASIALHGMTATPFVKWYRRQPQ</sequence>
<dbReference type="PANTHER" id="PTHR31382">
    <property type="entry name" value="NA(+)/H(+) ANTIPORTER"/>
    <property type="match status" value="1"/>
</dbReference>